<dbReference type="InterPro" id="IPR050422">
    <property type="entry name" value="X-Pro_aminopeptidase_P"/>
</dbReference>
<dbReference type="Proteomes" id="UP001629953">
    <property type="component" value="Unassembled WGS sequence"/>
</dbReference>
<evidence type="ECO:0000313" key="8">
    <source>
        <dbReference type="Proteomes" id="UP001629953"/>
    </source>
</evidence>
<feature type="domain" description="Peptidase M24" evidence="4">
    <location>
        <begin position="311"/>
        <end position="527"/>
    </location>
</feature>
<name>A0ABW9G3M2_9GAMM</name>
<dbReference type="EMBL" id="JBEQCT010000001">
    <property type="protein sequence ID" value="MFM2484256.1"/>
    <property type="molecule type" value="Genomic_DNA"/>
</dbReference>
<accession>A0ABW9G3M2</accession>
<dbReference type="EC" id="3.4.11.-" evidence="7"/>
<keyword evidence="8" id="KW-1185">Reference proteome</keyword>
<dbReference type="SUPFAM" id="SSF55920">
    <property type="entry name" value="Creatinase/aminopeptidase"/>
    <property type="match status" value="1"/>
</dbReference>
<evidence type="ECO:0000256" key="2">
    <source>
        <dbReference type="ARBA" id="ARBA00022723"/>
    </source>
</evidence>
<evidence type="ECO:0000259" key="4">
    <source>
        <dbReference type="Pfam" id="PF00557"/>
    </source>
</evidence>
<sequence length="600" mass="66807">MSQIINQRLQQIRSFMQEHALDAFIIPRADEYLGEYVPTCNERLHWISGFTGSAGAVVILNEQAAIFVDGRYTVQVRQQVDSALFSYHHLIEEPFLFWVCQKLSAGRQVGIDSRTFSLTQYQQAKALCDHQRITLVETPINPVDKLWQDRPSAPSGIATLMSNACVGASSLEKRLQIGEQIHQTGAQAALITAPDSIAWLLNIRGSDISRLPVVLSQAILHADGQMQWFVDPAKIPEGFIEHVGQGVSVAPETDFADGLKQLATQYQKVLADPATSNAWCQLRLQEQSVQLVALADPCLLPKACKNTAEIEGMREAHRRDALAEVRFLAWLAQHEQQGTLPDEAQAADHLQQLRYLDSDCVDLSFDTISASSSNAAMCHYNHENADVPAALQMDSVYLVDSGGQYRFGTTDITRTVAIGQPSQEICQRFTLVLKGMIALACQRFPKGTTGTQLDVLARQYLWQQGLDFDHGTGHGVGHFLSVHEGPQRISKAFNDVALAPGMVISDEPGYYQDGDYGIRCENLLVVEPLEFPHSDRPFYQFATLTFVPFDRRLIIPSLLSDAERQWLNHYHQQVFELVSSQLESTDIDTLTWLKAATATL</sequence>
<keyword evidence="7" id="KW-0031">Aminopeptidase</keyword>
<reference evidence="7 8" key="1">
    <citation type="journal article" date="2013" name="Int. J. Syst. Evol. Microbiol.">
        <title>Celerinatantimonas yamalensis sp. nov., a cold-adapted diazotrophic bacterium from a cold permafrost brine.</title>
        <authorList>
            <person name="Shcherbakova V."/>
            <person name="Chuvilskaya N."/>
            <person name="Rivkina E."/>
            <person name="Demidov N."/>
            <person name="Uchaeva V."/>
            <person name="Suetin S."/>
            <person name="Suzina N."/>
            <person name="Gilichinsky D."/>
        </authorList>
    </citation>
    <scope>NUCLEOTIDE SEQUENCE [LARGE SCALE GENOMIC DNA]</scope>
    <source>
        <strain evidence="7 8">C7</strain>
    </source>
</reference>
<dbReference type="InterPro" id="IPR036005">
    <property type="entry name" value="Creatinase/aminopeptidase-like"/>
</dbReference>
<comment type="caution">
    <text evidence="7">The sequence shown here is derived from an EMBL/GenBank/DDBJ whole genome shotgun (WGS) entry which is preliminary data.</text>
</comment>
<dbReference type="InterPro" id="IPR032416">
    <property type="entry name" value="Peptidase_M24_C"/>
</dbReference>
<keyword evidence="7" id="KW-0645">Protease</keyword>
<evidence type="ECO:0000256" key="3">
    <source>
        <dbReference type="ARBA" id="ARBA00022801"/>
    </source>
</evidence>
<dbReference type="InterPro" id="IPR000994">
    <property type="entry name" value="Pept_M24"/>
</dbReference>
<dbReference type="Gene3D" id="3.90.230.10">
    <property type="entry name" value="Creatinase/methionine aminopeptidase superfamily"/>
    <property type="match status" value="1"/>
</dbReference>
<dbReference type="Pfam" id="PF00557">
    <property type="entry name" value="Peptidase_M24"/>
    <property type="match status" value="1"/>
</dbReference>
<gene>
    <name evidence="7" type="ORF">ABUE30_04110</name>
</gene>
<evidence type="ECO:0000259" key="6">
    <source>
        <dbReference type="Pfam" id="PF16188"/>
    </source>
</evidence>
<comment type="similarity">
    <text evidence="1">Belongs to the peptidase M24B family.</text>
</comment>
<keyword evidence="2" id="KW-0479">Metal-binding</keyword>
<feature type="domain" description="Creatinase N-terminal" evidence="5">
    <location>
        <begin position="8"/>
        <end position="136"/>
    </location>
</feature>
<evidence type="ECO:0000256" key="1">
    <source>
        <dbReference type="ARBA" id="ARBA00008766"/>
    </source>
</evidence>
<organism evidence="7 8">
    <name type="scientific">Celerinatantimonas yamalensis</name>
    <dbReference type="NCBI Taxonomy" id="559956"/>
    <lineage>
        <taxon>Bacteria</taxon>
        <taxon>Pseudomonadati</taxon>
        <taxon>Pseudomonadota</taxon>
        <taxon>Gammaproteobacteria</taxon>
        <taxon>Celerinatantimonadaceae</taxon>
        <taxon>Celerinatantimonas</taxon>
    </lineage>
</organism>
<dbReference type="Pfam" id="PF16188">
    <property type="entry name" value="Peptidase_M24_C"/>
    <property type="match status" value="1"/>
</dbReference>
<dbReference type="PANTHER" id="PTHR43763">
    <property type="entry name" value="XAA-PRO AMINOPEPTIDASE 1"/>
    <property type="match status" value="1"/>
</dbReference>
<dbReference type="GO" id="GO:0004177">
    <property type="term" value="F:aminopeptidase activity"/>
    <property type="evidence" value="ECO:0007669"/>
    <property type="project" value="UniProtKB-KW"/>
</dbReference>
<evidence type="ECO:0000313" key="7">
    <source>
        <dbReference type="EMBL" id="MFM2484256.1"/>
    </source>
</evidence>
<dbReference type="RefSeq" id="WP_408622391.1">
    <property type="nucleotide sequence ID" value="NZ_JBEQCT010000001.1"/>
</dbReference>
<evidence type="ECO:0000259" key="5">
    <source>
        <dbReference type="Pfam" id="PF01321"/>
    </source>
</evidence>
<feature type="domain" description="Peptidase M24 C-terminal" evidence="6">
    <location>
        <begin position="537"/>
        <end position="599"/>
    </location>
</feature>
<dbReference type="InterPro" id="IPR000587">
    <property type="entry name" value="Creatinase_N"/>
</dbReference>
<dbReference type="InterPro" id="IPR029149">
    <property type="entry name" value="Creatin/AminoP/Spt16_N"/>
</dbReference>
<dbReference type="Pfam" id="PF16189">
    <property type="entry name" value="Creatinase_N_2"/>
    <property type="match status" value="1"/>
</dbReference>
<proteinExistence type="inferred from homology"/>
<protein>
    <submittedName>
        <fullName evidence="7">Aminopeptidase P family protein</fullName>
        <ecNumber evidence="7">3.4.11.-</ecNumber>
    </submittedName>
</protein>
<dbReference type="SUPFAM" id="SSF53092">
    <property type="entry name" value="Creatinase/prolidase N-terminal domain"/>
    <property type="match status" value="1"/>
</dbReference>
<keyword evidence="3 7" id="KW-0378">Hydrolase</keyword>
<dbReference type="Gene3D" id="3.40.350.10">
    <property type="entry name" value="Creatinase/prolidase N-terminal domain"/>
    <property type="match status" value="2"/>
</dbReference>
<dbReference type="InterPro" id="IPR033740">
    <property type="entry name" value="Pept_M24B"/>
</dbReference>
<dbReference type="Pfam" id="PF01321">
    <property type="entry name" value="Creatinase_N"/>
    <property type="match status" value="1"/>
</dbReference>
<dbReference type="CDD" id="cd01085">
    <property type="entry name" value="APP"/>
    <property type="match status" value="1"/>
</dbReference>
<dbReference type="PANTHER" id="PTHR43763:SF6">
    <property type="entry name" value="XAA-PRO AMINOPEPTIDASE 1"/>
    <property type="match status" value="1"/>
</dbReference>